<accession>A0A919NCK0</accession>
<dbReference type="AlphaFoldDB" id="A0A919NCK0"/>
<dbReference type="EMBL" id="BOMW01000060">
    <property type="protein sequence ID" value="GIF08249.1"/>
    <property type="molecule type" value="Genomic_DNA"/>
</dbReference>
<proteinExistence type="predicted"/>
<evidence type="ECO:0000256" key="1">
    <source>
        <dbReference type="SAM" id="MobiDB-lite"/>
    </source>
</evidence>
<dbReference type="RefSeq" id="WP_239102996.1">
    <property type="nucleotide sequence ID" value="NZ_BOMW01000060.1"/>
</dbReference>
<comment type="caution">
    <text evidence="2">The sequence shown here is derived from an EMBL/GenBank/DDBJ whole genome shotgun (WGS) entry which is preliminary data.</text>
</comment>
<evidence type="ECO:0000313" key="2">
    <source>
        <dbReference type="EMBL" id="GIF08249.1"/>
    </source>
</evidence>
<keyword evidence="3" id="KW-1185">Reference proteome</keyword>
<dbReference type="Proteomes" id="UP000629619">
    <property type="component" value="Unassembled WGS sequence"/>
</dbReference>
<sequence length="293" mass="31783">MDENHVRTLAELDEKLPAVLVHRASMTLVDGMHRISAARRNGRDTVEVRFFHGTEAEAFQLAVRMNVRHGLPLSRTDRRTAAARILAAHPEQSDRSIAATTGLSARTVATIRRQTAARAQPVRLGQDGRSRPLTTAEGRRLAGEVIKADPATPLRKVAAQAGVSVGTARDVRARILAGTDPVPARRSATPSRPMDAPVKLAPPGRGFPAQCRDAADVESLLDGLRRDPSLRYTEAGRSILMWLNSGIPRVSGLPEVVHRVPPHCGIIIAQIARQCAQVWSTLADEMDRLSECA</sequence>
<dbReference type="SUPFAM" id="SSF110849">
    <property type="entry name" value="ParB/Sulfiredoxin"/>
    <property type="match status" value="1"/>
</dbReference>
<feature type="region of interest" description="Disordered" evidence="1">
    <location>
        <begin position="116"/>
        <end position="136"/>
    </location>
</feature>
<dbReference type="InterPro" id="IPR036086">
    <property type="entry name" value="ParB/Sulfiredoxin_sf"/>
</dbReference>
<name>A0A919NCK0_9ACTN</name>
<organism evidence="2 3">
    <name type="scientific">Actinoplanes siamensis</name>
    <dbReference type="NCBI Taxonomy" id="1223317"/>
    <lineage>
        <taxon>Bacteria</taxon>
        <taxon>Bacillati</taxon>
        <taxon>Actinomycetota</taxon>
        <taxon>Actinomycetes</taxon>
        <taxon>Micromonosporales</taxon>
        <taxon>Micromonosporaceae</taxon>
        <taxon>Actinoplanes</taxon>
    </lineage>
</organism>
<reference evidence="2" key="1">
    <citation type="submission" date="2021-01" db="EMBL/GenBank/DDBJ databases">
        <title>Whole genome shotgun sequence of Actinoplanes siamensis NBRC 109076.</title>
        <authorList>
            <person name="Komaki H."/>
            <person name="Tamura T."/>
        </authorList>
    </citation>
    <scope>NUCLEOTIDE SEQUENCE</scope>
    <source>
        <strain evidence="2">NBRC 109076</strain>
    </source>
</reference>
<evidence type="ECO:0000313" key="3">
    <source>
        <dbReference type="Proteomes" id="UP000629619"/>
    </source>
</evidence>
<gene>
    <name evidence="2" type="ORF">Asi03nite_57870</name>
</gene>
<protein>
    <submittedName>
        <fullName evidence="2">Uncharacterized protein</fullName>
    </submittedName>
</protein>